<accession>A0AAD5JC77</accession>
<protein>
    <submittedName>
        <fullName evidence="1">Uncharacterized protein</fullName>
    </submittedName>
</protein>
<dbReference type="EMBL" id="JAJSOW010000003">
    <property type="protein sequence ID" value="KAI9194175.1"/>
    <property type="molecule type" value="Genomic_DNA"/>
</dbReference>
<evidence type="ECO:0000313" key="2">
    <source>
        <dbReference type="Proteomes" id="UP001064489"/>
    </source>
</evidence>
<reference evidence="1" key="1">
    <citation type="journal article" date="2022" name="Plant J.">
        <title>Strategies of tolerance reflected in two North American maple genomes.</title>
        <authorList>
            <person name="McEvoy S.L."/>
            <person name="Sezen U.U."/>
            <person name="Trouern-Trend A."/>
            <person name="McMahon S.M."/>
            <person name="Schaberg P.G."/>
            <person name="Yang J."/>
            <person name="Wegrzyn J.L."/>
            <person name="Swenson N.G."/>
        </authorList>
    </citation>
    <scope>NUCLEOTIDE SEQUENCE</scope>
    <source>
        <strain evidence="1">91603</strain>
    </source>
</reference>
<gene>
    <name evidence="1" type="ORF">LWI28_003728</name>
</gene>
<name>A0AAD5JC77_ACENE</name>
<evidence type="ECO:0000313" key="1">
    <source>
        <dbReference type="EMBL" id="KAI9194175.1"/>
    </source>
</evidence>
<proteinExistence type="predicted"/>
<comment type="caution">
    <text evidence="1">The sequence shown here is derived from an EMBL/GenBank/DDBJ whole genome shotgun (WGS) entry which is preliminary data.</text>
</comment>
<dbReference type="AlphaFoldDB" id="A0AAD5JC77"/>
<keyword evidence="2" id="KW-1185">Reference proteome</keyword>
<sequence length="90" mass="10262">MDLSIGAQITLASLILKAPLHYTLFDEGDTDVWTIIESEGNKKRWTKKISIPHFEELPSFQYLAPVCFTKNGESPCEYQDIEEGDVDNIR</sequence>
<dbReference type="Proteomes" id="UP001064489">
    <property type="component" value="Chromosome 1"/>
</dbReference>
<organism evidence="1 2">
    <name type="scientific">Acer negundo</name>
    <name type="common">Box elder</name>
    <dbReference type="NCBI Taxonomy" id="4023"/>
    <lineage>
        <taxon>Eukaryota</taxon>
        <taxon>Viridiplantae</taxon>
        <taxon>Streptophyta</taxon>
        <taxon>Embryophyta</taxon>
        <taxon>Tracheophyta</taxon>
        <taxon>Spermatophyta</taxon>
        <taxon>Magnoliopsida</taxon>
        <taxon>eudicotyledons</taxon>
        <taxon>Gunneridae</taxon>
        <taxon>Pentapetalae</taxon>
        <taxon>rosids</taxon>
        <taxon>malvids</taxon>
        <taxon>Sapindales</taxon>
        <taxon>Sapindaceae</taxon>
        <taxon>Hippocastanoideae</taxon>
        <taxon>Acereae</taxon>
        <taxon>Acer</taxon>
    </lineage>
</organism>
<reference evidence="1" key="2">
    <citation type="submission" date="2023-02" db="EMBL/GenBank/DDBJ databases">
        <authorList>
            <person name="Swenson N.G."/>
            <person name="Wegrzyn J.L."/>
            <person name="Mcevoy S.L."/>
        </authorList>
    </citation>
    <scope>NUCLEOTIDE SEQUENCE</scope>
    <source>
        <strain evidence="1">91603</strain>
        <tissue evidence="1">Leaf</tissue>
    </source>
</reference>